<dbReference type="EMBL" id="VSSQ01097849">
    <property type="protein sequence ID" value="MPN41040.1"/>
    <property type="molecule type" value="Genomic_DNA"/>
</dbReference>
<sequence length="112" mass="12865">MDFFKVKTVPFLGEKYRQNQEADNPCTAGCKHRTENTHFQWKNKEIVQRNIRKAARHHRQHGQLRRAVISDKAQYNTIHNKERCKNQKYPQIGVAHVKNIAGGPQCGGNGTG</sequence>
<gene>
    <name evidence="1" type="ORF">SDC9_188580</name>
</gene>
<accession>A0A645HQB2</accession>
<name>A0A645HQB2_9ZZZZ</name>
<reference evidence="1" key="1">
    <citation type="submission" date="2019-08" db="EMBL/GenBank/DDBJ databases">
        <authorList>
            <person name="Kucharzyk K."/>
            <person name="Murdoch R.W."/>
            <person name="Higgins S."/>
            <person name="Loffler F."/>
        </authorList>
    </citation>
    <scope>NUCLEOTIDE SEQUENCE</scope>
</reference>
<proteinExistence type="predicted"/>
<evidence type="ECO:0000313" key="1">
    <source>
        <dbReference type="EMBL" id="MPN41040.1"/>
    </source>
</evidence>
<protein>
    <submittedName>
        <fullName evidence="1">Uncharacterized protein</fullName>
    </submittedName>
</protein>
<comment type="caution">
    <text evidence="1">The sequence shown here is derived from an EMBL/GenBank/DDBJ whole genome shotgun (WGS) entry which is preliminary data.</text>
</comment>
<organism evidence="1">
    <name type="scientific">bioreactor metagenome</name>
    <dbReference type="NCBI Taxonomy" id="1076179"/>
    <lineage>
        <taxon>unclassified sequences</taxon>
        <taxon>metagenomes</taxon>
        <taxon>ecological metagenomes</taxon>
    </lineage>
</organism>
<dbReference type="AlphaFoldDB" id="A0A645HQB2"/>